<evidence type="ECO:0000313" key="2">
    <source>
        <dbReference type="EMBL" id="CAK9235048.1"/>
    </source>
</evidence>
<evidence type="ECO:0000259" key="1">
    <source>
        <dbReference type="PROSITE" id="PS50181"/>
    </source>
</evidence>
<dbReference type="Pfam" id="PF12937">
    <property type="entry name" value="F-box-like"/>
    <property type="match status" value="1"/>
</dbReference>
<dbReference type="InterPro" id="IPR050796">
    <property type="entry name" value="SCF_F-box_component"/>
</dbReference>
<dbReference type="InterPro" id="IPR036047">
    <property type="entry name" value="F-box-like_dom_sf"/>
</dbReference>
<dbReference type="SUPFAM" id="SSF81383">
    <property type="entry name" value="F-box domain"/>
    <property type="match status" value="1"/>
</dbReference>
<sequence>MESKKESEEGDGNMDCTMVANEAAANVLECKLDVTVGSSSKDTLWGSLPNDILDRALLFLPFPELFRVRTVCKRWDSLVLCNNFQHLFLDCPVTWGQFYTQRFGRKSGAPTSVLWTTYDLSLRKWVCMPEIIFPAAVKALSWNLVVANGGLLCFAALEACRMLVCNPMTKAWKELPQMKRMNSIAPALTHMVVNNVTNSYTILFAGNKNHKESEDGYRSTEVYNSISSSWEPAGPVPADLALKSGAFCNGLFYCMTRNLTTGLYKVIILNLQQRVWIDKNVLLPAGFENYPYVVACGGHIYAVAGSLEGGQLPMTSIGIFELEPTSLEWMEIAYYQNRDFLCSTGAIYGCGGDGTKIFVVTYAYDMLVAVYDISQGHWENPIKGSFYDLKDIYETRFSFQPDIAMSP</sequence>
<proteinExistence type="predicted"/>
<dbReference type="SMART" id="SM00256">
    <property type="entry name" value="FBOX"/>
    <property type="match status" value="1"/>
</dbReference>
<dbReference type="Proteomes" id="UP001497512">
    <property type="component" value="Chromosome 8"/>
</dbReference>
<accession>A0ABP0V126</accession>
<protein>
    <recommendedName>
        <fullName evidence="1">F-box domain-containing protein</fullName>
    </recommendedName>
</protein>
<reference evidence="2" key="1">
    <citation type="submission" date="2024-02" db="EMBL/GenBank/DDBJ databases">
        <authorList>
            <consortium name="ELIXIR-Norway"/>
            <consortium name="Elixir Norway"/>
        </authorList>
    </citation>
    <scope>NUCLEOTIDE SEQUENCE</scope>
</reference>
<evidence type="ECO:0000313" key="3">
    <source>
        <dbReference type="Proteomes" id="UP001497512"/>
    </source>
</evidence>
<dbReference type="InterPro" id="IPR015915">
    <property type="entry name" value="Kelch-typ_b-propeller"/>
</dbReference>
<dbReference type="Gene3D" id="1.20.1280.50">
    <property type="match status" value="1"/>
</dbReference>
<dbReference type="Gene3D" id="2.120.10.80">
    <property type="entry name" value="Kelch-type beta propeller"/>
    <property type="match status" value="1"/>
</dbReference>
<keyword evidence="3" id="KW-1185">Reference proteome</keyword>
<feature type="domain" description="F-box" evidence="1">
    <location>
        <begin position="42"/>
        <end position="87"/>
    </location>
</feature>
<dbReference type="InterPro" id="IPR001810">
    <property type="entry name" value="F-box_dom"/>
</dbReference>
<dbReference type="EMBL" id="OZ019900">
    <property type="protein sequence ID" value="CAK9235048.1"/>
    <property type="molecule type" value="Genomic_DNA"/>
</dbReference>
<dbReference type="PANTHER" id="PTHR31672:SF2">
    <property type="entry name" value="F-BOX DOMAIN-CONTAINING PROTEIN"/>
    <property type="match status" value="1"/>
</dbReference>
<organism evidence="2 3">
    <name type="scientific">Sphagnum troendelagicum</name>
    <dbReference type="NCBI Taxonomy" id="128251"/>
    <lineage>
        <taxon>Eukaryota</taxon>
        <taxon>Viridiplantae</taxon>
        <taxon>Streptophyta</taxon>
        <taxon>Embryophyta</taxon>
        <taxon>Bryophyta</taxon>
        <taxon>Sphagnophytina</taxon>
        <taxon>Sphagnopsida</taxon>
        <taxon>Sphagnales</taxon>
        <taxon>Sphagnaceae</taxon>
        <taxon>Sphagnum</taxon>
    </lineage>
</organism>
<dbReference type="PANTHER" id="PTHR31672">
    <property type="entry name" value="BNACNNG10540D PROTEIN"/>
    <property type="match status" value="1"/>
</dbReference>
<gene>
    <name evidence="2" type="ORF">CSSPTR1EN2_LOCUS22522</name>
</gene>
<dbReference type="PROSITE" id="PS50181">
    <property type="entry name" value="FBOX"/>
    <property type="match status" value="1"/>
</dbReference>
<name>A0ABP0V126_9BRYO</name>
<dbReference type="SUPFAM" id="SSF117281">
    <property type="entry name" value="Kelch motif"/>
    <property type="match status" value="1"/>
</dbReference>